<comment type="caution">
    <text evidence="3">The sequence shown here is derived from an EMBL/GenBank/DDBJ whole genome shotgun (WGS) entry which is preliminary data.</text>
</comment>
<dbReference type="SUPFAM" id="SSF53756">
    <property type="entry name" value="UDP-Glycosyltransferase/glycogen phosphorylase"/>
    <property type="match status" value="2"/>
</dbReference>
<protein>
    <submittedName>
        <fullName evidence="3">Glycosyltransferase family 9 protein</fullName>
    </submittedName>
</protein>
<dbReference type="EMBL" id="JALPRX010000096">
    <property type="protein sequence ID" value="MCK8786796.1"/>
    <property type="molecule type" value="Genomic_DNA"/>
</dbReference>
<dbReference type="InterPro" id="IPR029063">
    <property type="entry name" value="SAM-dependent_MTases_sf"/>
</dbReference>
<dbReference type="Gene3D" id="3.40.50.150">
    <property type="entry name" value="Vaccinia Virus protein VP39"/>
    <property type="match status" value="1"/>
</dbReference>
<keyword evidence="2" id="KW-0808">Transferase</keyword>
<dbReference type="InterPro" id="IPR051199">
    <property type="entry name" value="LPS_LOS_Heptosyltrfase"/>
</dbReference>
<dbReference type="PANTHER" id="PTHR30160">
    <property type="entry name" value="TETRAACYLDISACCHARIDE 4'-KINASE-RELATED"/>
    <property type="match status" value="1"/>
</dbReference>
<keyword evidence="4" id="KW-1185">Reference proteome</keyword>
<evidence type="ECO:0000313" key="3">
    <source>
        <dbReference type="EMBL" id="MCK8786796.1"/>
    </source>
</evidence>
<reference evidence="3" key="1">
    <citation type="submission" date="2022-04" db="EMBL/GenBank/DDBJ databases">
        <title>Roseomonas acroporae sp. nov., isolated from coral Acropora digitifera.</title>
        <authorList>
            <person name="Sun H."/>
        </authorList>
    </citation>
    <scope>NUCLEOTIDE SEQUENCE</scope>
    <source>
        <strain evidence="3">NAR14</strain>
    </source>
</reference>
<sequence>MTTEQVKGAHDGRGGSLAADVVATLLAGRTLVEIAEAERLPQAEPACCDAVLAGTDLAALAEPDRTLRDWFDLLKPAGRLVLYTAAPSDTAEAPPDRPVLSPGGMVDMVAAALDPTAYRIIHLAPAGALGGRAAGTGTTAPATDPARGLVLVVEKAEAPPPAGKAAGKASAAAPERLAAEAPAEPAPGMHAEGRLLVRDFAPPVSGRLHILLFKLDHFGDFVIGLPAMQALRRNHPDAYIRCVCGRWNAGNAEASGLFDDVRTYDFFPERAEGWNGRPVQGWDVFAAATEGHFDIAVDLRVDADTRPLLARVDARLRCGIGSQVRFPMLDVAFPGEQLARSGENETNLATRLLTPDRFTTRLAERTPFMQEGHFDPTNVHVVFGPYQTLPVGRFAAWFGLRTHNFVPGPRKVSTTVDVMRDGRDLLASRRFFHAQMWRLDGMVGPLEFANDSETAQYEFRVFCGGRPLAGSLRFTGVYLQHLDAPVLARFRPAELHVGEQLSLLVDLIRQRTSDPYEALAPRPVPASPEIASLLDVPPGTRRIMLAPVSNSSLRDWPMAHYAELVALLLRRLDCRVFLLGSPPQAEAMAPLRAADPDRVVSLAGRTRWSDLGAVLDAADLVICNNSGVAHQAASRGRPTLAIYSASHQPQQWGPRGARSRALMLPLPCSPCGYDQLALCPNEHACMRGISPAEVLEQAARMLSPASPVASPERLSA</sequence>
<evidence type="ECO:0000256" key="1">
    <source>
        <dbReference type="ARBA" id="ARBA00022676"/>
    </source>
</evidence>
<evidence type="ECO:0000313" key="4">
    <source>
        <dbReference type="Proteomes" id="UP001139516"/>
    </source>
</evidence>
<proteinExistence type="predicted"/>
<dbReference type="GO" id="GO:0008713">
    <property type="term" value="F:ADP-heptose-lipopolysaccharide heptosyltransferase activity"/>
    <property type="evidence" value="ECO:0007669"/>
    <property type="project" value="TreeGrafter"/>
</dbReference>
<dbReference type="RefSeq" id="WP_248668910.1">
    <property type="nucleotide sequence ID" value="NZ_JALPRX010000096.1"/>
</dbReference>
<dbReference type="SUPFAM" id="SSF53335">
    <property type="entry name" value="S-adenosyl-L-methionine-dependent methyltransferases"/>
    <property type="match status" value="1"/>
</dbReference>
<dbReference type="GO" id="GO:0009244">
    <property type="term" value="P:lipopolysaccharide core region biosynthetic process"/>
    <property type="evidence" value="ECO:0007669"/>
    <property type="project" value="TreeGrafter"/>
</dbReference>
<gene>
    <name evidence="3" type="ORF">M0638_20705</name>
</gene>
<dbReference type="InterPro" id="IPR002201">
    <property type="entry name" value="Glyco_trans_9"/>
</dbReference>
<dbReference type="Proteomes" id="UP001139516">
    <property type="component" value="Unassembled WGS sequence"/>
</dbReference>
<dbReference type="AlphaFoldDB" id="A0A9X1YIG7"/>
<name>A0A9X1YIG7_9PROT</name>
<dbReference type="GO" id="GO:0005829">
    <property type="term" value="C:cytosol"/>
    <property type="evidence" value="ECO:0007669"/>
    <property type="project" value="TreeGrafter"/>
</dbReference>
<dbReference type="CDD" id="cd03789">
    <property type="entry name" value="GT9_LPS_heptosyltransferase"/>
    <property type="match status" value="1"/>
</dbReference>
<organism evidence="3 4">
    <name type="scientific">Roseomonas acroporae</name>
    <dbReference type="NCBI Taxonomy" id="2937791"/>
    <lineage>
        <taxon>Bacteria</taxon>
        <taxon>Pseudomonadati</taxon>
        <taxon>Pseudomonadota</taxon>
        <taxon>Alphaproteobacteria</taxon>
        <taxon>Acetobacterales</taxon>
        <taxon>Roseomonadaceae</taxon>
        <taxon>Roseomonas</taxon>
    </lineage>
</organism>
<accession>A0A9X1YIG7</accession>
<dbReference type="Gene3D" id="3.40.50.2000">
    <property type="entry name" value="Glycogen Phosphorylase B"/>
    <property type="match status" value="2"/>
</dbReference>
<evidence type="ECO:0000256" key="2">
    <source>
        <dbReference type="ARBA" id="ARBA00022679"/>
    </source>
</evidence>
<dbReference type="Pfam" id="PF01075">
    <property type="entry name" value="Glyco_transf_9"/>
    <property type="match status" value="1"/>
</dbReference>
<keyword evidence="1" id="KW-0328">Glycosyltransferase</keyword>